<comment type="caution">
    <text evidence="2">The sequence shown here is derived from an EMBL/GenBank/DDBJ whole genome shotgun (WGS) entry which is preliminary data.</text>
</comment>
<dbReference type="Proteomes" id="UP001565236">
    <property type="component" value="Unassembled WGS sequence"/>
</dbReference>
<dbReference type="InterPro" id="IPR035919">
    <property type="entry name" value="EAL_sf"/>
</dbReference>
<reference evidence="2 3" key="1">
    <citation type="submission" date="2024-03" db="EMBL/GenBank/DDBJ databases">
        <title>Mouse gut bacterial collection (mGBC) of GemPharmatech.</title>
        <authorList>
            <person name="He Y."/>
            <person name="Dong L."/>
            <person name="Wu D."/>
            <person name="Gao X."/>
            <person name="Lin Z."/>
        </authorList>
    </citation>
    <scope>NUCLEOTIDE SEQUENCE [LARGE SCALE GENOMIC DNA]</scope>
    <source>
        <strain evidence="2 3">15-30</strain>
    </source>
</reference>
<protein>
    <submittedName>
        <fullName evidence="2">EAL domain-containing protein</fullName>
    </submittedName>
</protein>
<dbReference type="RefSeq" id="WP_369939548.1">
    <property type="nucleotide sequence ID" value="NZ_JBCLUF010000001.1"/>
</dbReference>
<sequence length="233" mass="27014">MRIFEQISMGLQDLTYILQPIVFFPKDGTKKVVSYEFLIRSKKTGRLPRQLLELVLNDEMANTLFLNWQEAELKRRLKADPNLKVCLNLAPQQLCFAATWKFLNRLKSLRKQLILEITEEPIFLNSATITRFLKGFENLGYAMILDDVGTGINRYGMIEHYSTSQNLLALKLSLIKLSPLSEATKLKIIQKYRAYCEKKELLLVIEGVEDNQLVQTLKELRCLQQGNFWPIVT</sequence>
<feature type="domain" description="EAL" evidence="1">
    <location>
        <begin position="1"/>
        <end position="233"/>
    </location>
</feature>
<evidence type="ECO:0000259" key="1">
    <source>
        <dbReference type="PROSITE" id="PS50883"/>
    </source>
</evidence>
<dbReference type="PANTHER" id="PTHR33121:SF70">
    <property type="entry name" value="SIGNALING PROTEIN YKOW"/>
    <property type="match status" value="1"/>
</dbReference>
<evidence type="ECO:0000313" key="3">
    <source>
        <dbReference type="Proteomes" id="UP001565236"/>
    </source>
</evidence>
<dbReference type="Gene3D" id="3.20.20.450">
    <property type="entry name" value="EAL domain"/>
    <property type="match status" value="1"/>
</dbReference>
<dbReference type="PANTHER" id="PTHR33121">
    <property type="entry name" value="CYCLIC DI-GMP PHOSPHODIESTERASE PDEF"/>
    <property type="match status" value="1"/>
</dbReference>
<gene>
    <name evidence="2" type="ORF">AALT52_00045</name>
</gene>
<evidence type="ECO:0000313" key="2">
    <source>
        <dbReference type="EMBL" id="MEY8661285.1"/>
    </source>
</evidence>
<dbReference type="PROSITE" id="PS50883">
    <property type="entry name" value="EAL"/>
    <property type="match status" value="1"/>
</dbReference>
<dbReference type="EMBL" id="JBCLUF010000001">
    <property type="protein sequence ID" value="MEY8661285.1"/>
    <property type="molecule type" value="Genomic_DNA"/>
</dbReference>
<proteinExistence type="predicted"/>
<dbReference type="SUPFAM" id="SSF141868">
    <property type="entry name" value="EAL domain-like"/>
    <property type="match status" value="1"/>
</dbReference>
<organism evidence="2 3">
    <name type="scientific">Ligilactobacillus faecis</name>
    <dbReference type="NCBI Taxonomy" id="762833"/>
    <lineage>
        <taxon>Bacteria</taxon>
        <taxon>Bacillati</taxon>
        <taxon>Bacillota</taxon>
        <taxon>Bacilli</taxon>
        <taxon>Lactobacillales</taxon>
        <taxon>Lactobacillaceae</taxon>
        <taxon>Ligilactobacillus</taxon>
    </lineage>
</organism>
<dbReference type="Pfam" id="PF00563">
    <property type="entry name" value="EAL"/>
    <property type="match status" value="1"/>
</dbReference>
<name>A0ABV4DLC4_9LACO</name>
<dbReference type="InterPro" id="IPR001633">
    <property type="entry name" value="EAL_dom"/>
</dbReference>
<keyword evidence="3" id="KW-1185">Reference proteome</keyword>
<dbReference type="InterPro" id="IPR050706">
    <property type="entry name" value="Cyclic-di-GMP_PDE-like"/>
</dbReference>
<accession>A0ABV4DLC4</accession>
<dbReference type="SMART" id="SM00052">
    <property type="entry name" value="EAL"/>
    <property type="match status" value="1"/>
</dbReference>